<feature type="chain" id="PRO_5034456967" evidence="6">
    <location>
        <begin position="22"/>
        <end position="529"/>
    </location>
</feature>
<dbReference type="Proteomes" id="UP000620124">
    <property type="component" value="Unassembled WGS sequence"/>
</dbReference>
<proteinExistence type="inferred from homology"/>
<dbReference type="GO" id="GO:0046557">
    <property type="term" value="F:glucan endo-1,6-beta-glucosidase activity"/>
    <property type="evidence" value="ECO:0007669"/>
    <property type="project" value="TreeGrafter"/>
</dbReference>
<keyword evidence="9" id="KW-1185">Reference proteome</keyword>
<evidence type="ECO:0000256" key="5">
    <source>
        <dbReference type="SAM" id="MobiDB-lite"/>
    </source>
</evidence>
<evidence type="ECO:0000259" key="7">
    <source>
        <dbReference type="Pfam" id="PF00150"/>
    </source>
</evidence>
<dbReference type="GO" id="GO:0005576">
    <property type="term" value="C:extracellular region"/>
    <property type="evidence" value="ECO:0007669"/>
    <property type="project" value="TreeGrafter"/>
</dbReference>
<evidence type="ECO:0000256" key="1">
    <source>
        <dbReference type="ARBA" id="ARBA00005641"/>
    </source>
</evidence>
<evidence type="ECO:0000256" key="3">
    <source>
        <dbReference type="ARBA" id="ARBA00023295"/>
    </source>
</evidence>
<dbReference type="SUPFAM" id="SSF51445">
    <property type="entry name" value="(Trans)glycosidases"/>
    <property type="match status" value="1"/>
</dbReference>
<dbReference type="EMBL" id="JACAZI010000021">
    <property type="protein sequence ID" value="KAF7338392.1"/>
    <property type="molecule type" value="Genomic_DNA"/>
</dbReference>
<comment type="similarity">
    <text evidence="1 4">Belongs to the glycosyl hydrolase 5 (cellulase A) family.</text>
</comment>
<dbReference type="InterPro" id="IPR050386">
    <property type="entry name" value="Glycosyl_hydrolase_5"/>
</dbReference>
<evidence type="ECO:0000256" key="4">
    <source>
        <dbReference type="RuleBase" id="RU361153"/>
    </source>
</evidence>
<feature type="region of interest" description="Disordered" evidence="5">
    <location>
        <begin position="447"/>
        <end position="469"/>
    </location>
</feature>
<dbReference type="GO" id="GO:0009251">
    <property type="term" value="P:glucan catabolic process"/>
    <property type="evidence" value="ECO:0007669"/>
    <property type="project" value="TreeGrafter"/>
</dbReference>
<evidence type="ECO:0000313" key="8">
    <source>
        <dbReference type="EMBL" id="KAF7338392.1"/>
    </source>
</evidence>
<feature type="domain" description="Glycoside hydrolase family 5" evidence="7">
    <location>
        <begin position="109"/>
        <end position="383"/>
    </location>
</feature>
<dbReference type="Gene3D" id="3.20.20.80">
    <property type="entry name" value="Glycosidases"/>
    <property type="match status" value="1"/>
</dbReference>
<dbReference type="PANTHER" id="PTHR31297:SF43">
    <property type="entry name" value="GLUCAN 1,3-BETA-GLUCOSIDASE 3"/>
    <property type="match status" value="1"/>
</dbReference>
<evidence type="ECO:0000256" key="2">
    <source>
        <dbReference type="ARBA" id="ARBA00022801"/>
    </source>
</evidence>
<dbReference type="PANTHER" id="PTHR31297">
    <property type="entry name" value="GLUCAN ENDO-1,6-BETA-GLUCOSIDASE B"/>
    <property type="match status" value="1"/>
</dbReference>
<gene>
    <name evidence="8" type="ORF">MVEN_02064900</name>
</gene>
<sequence>MLSCSITGTFWVMVLLHAVTAISNEPDKNSNPRDCKGLQDLPVEPFPPFDQPTATVMRYRKQQSVNLGSWFVHESWMTPSLFEEASGDKVSEIDIASGWNSTTCAREVLETHWETFMNYSDFSYLSRIGINTVRIPIGYWSLGPKYCQGTPFSPYADVYHNSWSFVVRAINMAGEAGIGVLVDLHAAVGSQNGQPHSGISDGHIGLFDNQTNIEKTLAVLTFLTQQLCNVTNVVGVQILNEPHNCRELIGFYDEAISIMRKVPGAEDFPFYIHDAFNLQEFSDYVASRTDFVVQDHHSYFVFTSEDAKKSASQHKEDIETWYSDLLAAAFANQRGNLVIDEWSCALTAESLSQEPDEDAARRAFCMAQLNTYSNTTAGWSFWGYMKEDCDTDPGWCFRSAIHDALPSDFSPYMSSCNPPKPFVAGLLDRELDVKSVSLVHHRPEAIHRRRGRREAGNMTAEEQSSDKGYRDGFSTAEDFCYCGSQLGFTGQYIQTSIEALGPGVIAPGTESYYRAGFTQGLADGEASSN</sequence>
<organism evidence="8 9">
    <name type="scientific">Mycena venus</name>
    <dbReference type="NCBI Taxonomy" id="2733690"/>
    <lineage>
        <taxon>Eukaryota</taxon>
        <taxon>Fungi</taxon>
        <taxon>Dikarya</taxon>
        <taxon>Basidiomycota</taxon>
        <taxon>Agaricomycotina</taxon>
        <taxon>Agaricomycetes</taxon>
        <taxon>Agaricomycetidae</taxon>
        <taxon>Agaricales</taxon>
        <taxon>Marasmiineae</taxon>
        <taxon>Mycenaceae</taxon>
        <taxon>Mycena</taxon>
    </lineage>
</organism>
<accession>A0A8H6XD60</accession>
<dbReference type="OrthoDB" id="1887033at2759"/>
<protein>
    <submittedName>
        <fullName evidence="8">Glycoside hydrolase family 5 protein</fullName>
    </submittedName>
</protein>
<evidence type="ECO:0000256" key="6">
    <source>
        <dbReference type="SAM" id="SignalP"/>
    </source>
</evidence>
<keyword evidence="3 4" id="KW-0326">Glycosidase</keyword>
<evidence type="ECO:0000313" key="9">
    <source>
        <dbReference type="Proteomes" id="UP000620124"/>
    </source>
</evidence>
<dbReference type="InterPro" id="IPR017853">
    <property type="entry name" value="GH"/>
</dbReference>
<dbReference type="Pfam" id="PF00150">
    <property type="entry name" value="Cellulase"/>
    <property type="match status" value="1"/>
</dbReference>
<dbReference type="GO" id="GO:0009986">
    <property type="term" value="C:cell surface"/>
    <property type="evidence" value="ECO:0007669"/>
    <property type="project" value="TreeGrafter"/>
</dbReference>
<dbReference type="AlphaFoldDB" id="A0A8H6XD60"/>
<dbReference type="InterPro" id="IPR001547">
    <property type="entry name" value="Glyco_hydro_5"/>
</dbReference>
<keyword evidence="2 4" id="KW-0378">Hydrolase</keyword>
<feature type="signal peptide" evidence="6">
    <location>
        <begin position="1"/>
        <end position="21"/>
    </location>
</feature>
<name>A0A8H6XD60_9AGAR</name>
<reference evidence="8" key="1">
    <citation type="submission" date="2020-05" db="EMBL/GenBank/DDBJ databases">
        <title>Mycena genomes resolve the evolution of fungal bioluminescence.</title>
        <authorList>
            <person name="Tsai I.J."/>
        </authorList>
    </citation>
    <scope>NUCLEOTIDE SEQUENCE</scope>
    <source>
        <strain evidence="8">CCC161011</strain>
    </source>
</reference>
<keyword evidence="6" id="KW-0732">Signal</keyword>
<comment type="caution">
    <text evidence="8">The sequence shown here is derived from an EMBL/GenBank/DDBJ whole genome shotgun (WGS) entry which is preliminary data.</text>
</comment>